<feature type="compositionally biased region" description="Basic and acidic residues" evidence="1">
    <location>
        <begin position="51"/>
        <end position="67"/>
    </location>
</feature>
<sequence>MSKDVQEERLMVWKPGMPLPSRKETHGRKRNRRWWKWIWKKEVKTAGTETSVRRRPEQKDSLSRELSDESVQTSGLPLLTVTVQDLLTEEEKQALLEMASSANEISVSVAVDVKTTGSLSRTSRTKKRGSERESRTTRSAWTRFLRRSLFVLIAVPLALAFIFWAKFAYVYDIPSAFTDSMAAARADGYVVYKTWWFGPPFFDLASYGNPSNAGEMREFYERLGEYRIIVDSPSRVVWRYYRGSR</sequence>
<feature type="transmembrane region" description="Helical" evidence="2">
    <location>
        <begin position="149"/>
        <end position="171"/>
    </location>
</feature>
<dbReference type="AlphaFoldDB" id="A0AAV4LDK6"/>
<keyword evidence="2" id="KW-0472">Membrane</keyword>
<gene>
    <name evidence="3" type="ORF">DNHGIG_14050</name>
</gene>
<proteinExistence type="predicted"/>
<organism evidence="3 4">
    <name type="scientific">Collibacillus ludicampi</name>
    <dbReference type="NCBI Taxonomy" id="2771369"/>
    <lineage>
        <taxon>Bacteria</taxon>
        <taxon>Bacillati</taxon>
        <taxon>Bacillota</taxon>
        <taxon>Bacilli</taxon>
        <taxon>Bacillales</taxon>
        <taxon>Alicyclobacillaceae</taxon>
        <taxon>Collibacillus</taxon>
    </lineage>
</organism>
<evidence type="ECO:0000313" key="3">
    <source>
        <dbReference type="EMBL" id="GIM45856.1"/>
    </source>
</evidence>
<evidence type="ECO:0000313" key="4">
    <source>
        <dbReference type="Proteomes" id="UP001057291"/>
    </source>
</evidence>
<dbReference type="Proteomes" id="UP001057291">
    <property type="component" value="Unassembled WGS sequence"/>
</dbReference>
<dbReference type="RefSeq" id="WP_282199021.1">
    <property type="nucleotide sequence ID" value="NZ_BOQE01000001.1"/>
</dbReference>
<protein>
    <submittedName>
        <fullName evidence="3">Uncharacterized protein</fullName>
    </submittedName>
</protein>
<accession>A0AAV4LDK6</accession>
<keyword evidence="2" id="KW-1133">Transmembrane helix</keyword>
<feature type="region of interest" description="Disordered" evidence="1">
    <location>
        <begin position="48"/>
        <end position="69"/>
    </location>
</feature>
<keyword evidence="2" id="KW-0812">Transmembrane</keyword>
<comment type="caution">
    <text evidence="3">The sequence shown here is derived from an EMBL/GenBank/DDBJ whole genome shotgun (WGS) entry which is preliminary data.</text>
</comment>
<reference evidence="3" key="1">
    <citation type="journal article" date="2023" name="Int. J. Syst. Evol. Microbiol.">
        <title>Collibacillus ludicampi gen. nov., sp. nov., a new soil bacterium of the family Alicyclobacillaceae.</title>
        <authorList>
            <person name="Jojima T."/>
            <person name="Ioku Y."/>
            <person name="Fukuta Y."/>
            <person name="Shirasaka N."/>
            <person name="Matsumura Y."/>
            <person name="Mori M."/>
        </authorList>
    </citation>
    <scope>NUCLEOTIDE SEQUENCE</scope>
    <source>
        <strain evidence="3">TP075</strain>
    </source>
</reference>
<evidence type="ECO:0000256" key="1">
    <source>
        <dbReference type="SAM" id="MobiDB-lite"/>
    </source>
</evidence>
<dbReference type="EMBL" id="BOQE01000001">
    <property type="protein sequence ID" value="GIM45856.1"/>
    <property type="molecule type" value="Genomic_DNA"/>
</dbReference>
<name>A0AAV4LDK6_9BACL</name>
<evidence type="ECO:0000256" key="2">
    <source>
        <dbReference type="SAM" id="Phobius"/>
    </source>
</evidence>
<keyword evidence="4" id="KW-1185">Reference proteome</keyword>